<evidence type="ECO:0000256" key="1">
    <source>
        <dbReference type="ARBA" id="ARBA00023125"/>
    </source>
</evidence>
<keyword evidence="2" id="KW-0963">Cytoplasm</keyword>
<evidence type="ECO:0000256" key="3">
    <source>
        <dbReference type="SAM" id="Coils"/>
    </source>
</evidence>
<evidence type="ECO:0000256" key="2">
    <source>
        <dbReference type="HAMAP-Rule" id="MF_00274"/>
    </source>
</evidence>
<dbReference type="PANTHER" id="PTHR33449:SF1">
    <property type="entry name" value="NUCLEOID-ASSOCIATED PROTEIN YBAB"/>
    <property type="match status" value="1"/>
</dbReference>
<dbReference type="Proteomes" id="UP000318093">
    <property type="component" value="Unassembled WGS sequence"/>
</dbReference>
<dbReference type="NCBIfam" id="TIGR00103">
    <property type="entry name" value="DNA_YbaB_EbfC"/>
    <property type="match status" value="1"/>
</dbReference>
<comment type="similarity">
    <text evidence="2">Belongs to the YbaB/EbfC family.</text>
</comment>
<dbReference type="Pfam" id="PF02575">
    <property type="entry name" value="YbaB_DNA_bd"/>
    <property type="match status" value="1"/>
</dbReference>
<dbReference type="PANTHER" id="PTHR33449">
    <property type="entry name" value="NUCLEOID-ASSOCIATED PROTEIN YBAB"/>
    <property type="match status" value="1"/>
</dbReference>
<comment type="subunit">
    <text evidence="2">Homodimer.</text>
</comment>
<evidence type="ECO:0000313" key="4">
    <source>
        <dbReference type="EMBL" id="TMI78315.1"/>
    </source>
</evidence>
<name>A0A537J490_9BACT</name>
<comment type="function">
    <text evidence="2">Binds to DNA and alters its conformation. May be involved in regulation of gene expression, nucleoid organization and DNA protection.</text>
</comment>
<dbReference type="SUPFAM" id="SSF82607">
    <property type="entry name" value="YbaB-like"/>
    <property type="match status" value="1"/>
</dbReference>
<comment type="caution">
    <text evidence="4">The sequence shown here is derived from an EMBL/GenBank/DDBJ whole genome shotgun (WGS) entry which is preliminary data.</text>
</comment>
<dbReference type="InterPro" id="IPR036894">
    <property type="entry name" value="YbaB-like_sf"/>
</dbReference>
<feature type="coiled-coil region" evidence="3">
    <location>
        <begin position="4"/>
        <end position="31"/>
    </location>
</feature>
<gene>
    <name evidence="4" type="ORF">E6H03_12280</name>
</gene>
<dbReference type="GO" id="GO:0043590">
    <property type="term" value="C:bacterial nucleoid"/>
    <property type="evidence" value="ECO:0007669"/>
    <property type="project" value="UniProtKB-UniRule"/>
</dbReference>
<keyword evidence="3" id="KW-0175">Coiled coil</keyword>
<dbReference type="PIRSF" id="PIRSF004555">
    <property type="entry name" value="UCP004555"/>
    <property type="match status" value="1"/>
</dbReference>
<reference evidence="4 5" key="1">
    <citation type="journal article" date="2019" name="Nat. Microbiol.">
        <title>Mediterranean grassland soil C-N compound turnover is dependent on rainfall and depth, and is mediated by genomically divergent microorganisms.</title>
        <authorList>
            <person name="Diamond S."/>
            <person name="Andeer P.F."/>
            <person name="Li Z."/>
            <person name="Crits-Christoph A."/>
            <person name="Burstein D."/>
            <person name="Anantharaman K."/>
            <person name="Lane K.R."/>
            <person name="Thomas B.C."/>
            <person name="Pan C."/>
            <person name="Northen T.R."/>
            <person name="Banfield J.F."/>
        </authorList>
    </citation>
    <scope>NUCLEOTIDE SEQUENCE [LARGE SCALE GENOMIC DNA]</scope>
    <source>
        <strain evidence="4">NP_6</strain>
    </source>
</reference>
<dbReference type="HAMAP" id="MF_00274">
    <property type="entry name" value="DNA_YbaB_EbfC"/>
    <property type="match status" value="1"/>
</dbReference>
<accession>A0A537J490</accession>
<dbReference type="AlphaFoldDB" id="A0A537J490"/>
<dbReference type="InterPro" id="IPR004401">
    <property type="entry name" value="YbaB/EbfC"/>
</dbReference>
<organism evidence="4 5">
    <name type="scientific">Candidatus Segetimicrobium genomatis</name>
    <dbReference type="NCBI Taxonomy" id="2569760"/>
    <lineage>
        <taxon>Bacteria</taxon>
        <taxon>Bacillati</taxon>
        <taxon>Candidatus Sysuimicrobiota</taxon>
        <taxon>Candidatus Sysuimicrobiia</taxon>
        <taxon>Candidatus Sysuimicrobiales</taxon>
        <taxon>Candidatus Segetimicrobiaceae</taxon>
        <taxon>Candidatus Segetimicrobium</taxon>
    </lineage>
</organism>
<protein>
    <recommendedName>
        <fullName evidence="2">Nucleoid-associated protein E6H03_12280</fullName>
    </recommendedName>
</protein>
<dbReference type="GO" id="GO:0005829">
    <property type="term" value="C:cytosol"/>
    <property type="evidence" value="ECO:0007669"/>
    <property type="project" value="TreeGrafter"/>
</dbReference>
<proteinExistence type="inferred from homology"/>
<evidence type="ECO:0000313" key="5">
    <source>
        <dbReference type="Proteomes" id="UP000318093"/>
    </source>
</evidence>
<keyword evidence="1 2" id="KW-0238">DNA-binding</keyword>
<dbReference type="Gene3D" id="3.30.1310.10">
    <property type="entry name" value="Nucleoid-associated protein YbaB-like domain"/>
    <property type="match status" value="1"/>
</dbReference>
<sequence length="107" mass="11201">MFNMQKMLKQVQKLQEEMARVQAELAGERIEASSGGGVVRAVATGQGDLVEIAIDPSVVDPSDVAMLQDLILAAAGEALRKARDRAAERMKAVTGGMQIPGLPGLGA</sequence>
<dbReference type="EMBL" id="VBAN01000429">
    <property type="protein sequence ID" value="TMI78315.1"/>
    <property type="molecule type" value="Genomic_DNA"/>
</dbReference>
<dbReference type="GO" id="GO:0003677">
    <property type="term" value="F:DNA binding"/>
    <property type="evidence" value="ECO:0007669"/>
    <property type="project" value="UniProtKB-UniRule"/>
</dbReference>
<comment type="subcellular location">
    <subcellularLocation>
        <location evidence="2">Cytoplasm</location>
        <location evidence="2">Nucleoid</location>
    </subcellularLocation>
</comment>